<dbReference type="PANTHER" id="PTHR23024:SF589">
    <property type="entry name" value="CARBOXYLESTERASE 17-RELATED"/>
    <property type="match status" value="1"/>
</dbReference>
<dbReference type="GO" id="GO:0016787">
    <property type="term" value="F:hydrolase activity"/>
    <property type="evidence" value="ECO:0007669"/>
    <property type="project" value="UniProtKB-KW"/>
</dbReference>
<dbReference type="OrthoDB" id="408631at2759"/>
<name>A0A2P5DCZ2_PARAD</name>
<accession>A0A2P5DCZ2</accession>
<feature type="non-terminal residue" evidence="3">
    <location>
        <position position="1"/>
    </location>
</feature>
<protein>
    <submittedName>
        <fullName evidence="3">Alpha/beta hydrolase fold</fullName>
    </submittedName>
</protein>
<dbReference type="InterPro" id="IPR013094">
    <property type="entry name" value="AB_hydrolase_3"/>
</dbReference>
<feature type="domain" description="Alpha/beta hydrolase fold-3" evidence="2">
    <location>
        <begin position="18"/>
        <end position="206"/>
    </location>
</feature>
<proteinExistence type="inferred from homology"/>
<comment type="similarity">
    <text evidence="1">Belongs to the 'GDXG' lipolytic enzyme family.</text>
</comment>
<evidence type="ECO:0000256" key="1">
    <source>
        <dbReference type="ARBA" id="ARBA00010515"/>
    </source>
</evidence>
<dbReference type="SUPFAM" id="SSF53474">
    <property type="entry name" value="alpha/beta-Hydrolases"/>
    <property type="match status" value="1"/>
</dbReference>
<dbReference type="InterPro" id="IPR050466">
    <property type="entry name" value="Carboxylest/Gibb_receptor"/>
</dbReference>
<sequence>TTSMAGAYAWARPPGACYHEFLANLSTKANCIIISVNYRLAPENSLPSAYRDGFNALITWIKHQAQSSSTENKFWLSQMQLVKHVHGQRQRWLKDTILIQPFFGGESRTGSEKYVGQPPNSALTLCASDTYWRLSLPLGANRDHPWCNPLAYINNGSTKLWSSAVMVCVSGTDLLRDRNLEFYNAVVSSGKKVEMVMYKALGHAFQILHTLTFLKLGLRKWCPISRVFSINTTISIRGFTFEDGFV</sequence>
<dbReference type="STRING" id="3476.A0A2P5DCZ2"/>
<dbReference type="InterPro" id="IPR029058">
    <property type="entry name" value="AB_hydrolase_fold"/>
</dbReference>
<evidence type="ECO:0000313" key="3">
    <source>
        <dbReference type="EMBL" id="PON71159.1"/>
    </source>
</evidence>
<evidence type="ECO:0000259" key="2">
    <source>
        <dbReference type="Pfam" id="PF07859"/>
    </source>
</evidence>
<organism evidence="3 4">
    <name type="scientific">Parasponia andersonii</name>
    <name type="common">Sponia andersonii</name>
    <dbReference type="NCBI Taxonomy" id="3476"/>
    <lineage>
        <taxon>Eukaryota</taxon>
        <taxon>Viridiplantae</taxon>
        <taxon>Streptophyta</taxon>
        <taxon>Embryophyta</taxon>
        <taxon>Tracheophyta</taxon>
        <taxon>Spermatophyta</taxon>
        <taxon>Magnoliopsida</taxon>
        <taxon>eudicotyledons</taxon>
        <taxon>Gunneridae</taxon>
        <taxon>Pentapetalae</taxon>
        <taxon>rosids</taxon>
        <taxon>fabids</taxon>
        <taxon>Rosales</taxon>
        <taxon>Cannabaceae</taxon>
        <taxon>Parasponia</taxon>
    </lineage>
</organism>
<dbReference type="EMBL" id="JXTB01000046">
    <property type="protein sequence ID" value="PON71159.1"/>
    <property type="molecule type" value="Genomic_DNA"/>
</dbReference>
<gene>
    <name evidence="3" type="ORF">PanWU01x14_075980</name>
</gene>
<reference evidence="4" key="1">
    <citation type="submission" date="2016-06" db="EMBL/GenBank/DDBJ databases">
        <title>Parallel loss of symbiosis genes in relatives of nitrogen-fixing non-legume Parasponia.</title>
        <authorList>
            <person name="Van Velzen R."/>
            <person name="Holmer R."/>
            <person name="Bu F."/>
            <person name="Rutten L."/>
            <person name="Van Zeijl A."/>
            <person name="Liu W."/>
            <person name="Santuari L."/>
            <person name="Cao Q."/>
            <person name="Sharma T."/>
            <person name="Shen D."/>
            <person name="Roswanjaya Y."/>
            <person name="Wardhani T."/>
            <person name="Kalhor M.S."/>
            <person name="Jansen J."/>
            <person name="Van den Hoogen J."/>
            <person name="Gungor B."/>
            <person name="Hartog M."/>
            <person name="Hontelez J."/>
            <person name="Verver J."/>
            <person name="Yang W.-C."/>
            <person name="Schijlen E."/>
            <person name="Repin R."/>
            <person name="Schilthuizen M."/>
            <person name="Schranz E."/>
            <person name="Heidstra R."/>
            <person name="Miyata K."/>
            <person name="Fedorova E."/>
            <person name="Kohlen W."/>
            <person name="Bisseling T."/>
            <person name="Smit S."/>
            <person name="Geurts R."/>
        </authorList>
    </citation>
    <scope>NUCLEOTIDE SEQUENCE [LARGE SCALE GENOMIC DNA]</scope>
    <source>
        <strain evidence="4">cv. WU1-14</strain>
    </source>
</reference>
<comment type="caution">
    <text evidence="3">The sequence shown here is derived from an EMBL/GenBank/DDBJ whole genome shotgun (WGS) entry which is preliminary data.</text>
</comment>
<dbReference type="PANTHER" id="PTHR23024">
    <property type="entry name" value="ARYLACETAMIDE DEACETYLASE"/>
    <property type="match status" value="1"/>
</dbReference>
<keyword evidence="3" id="KW-0378">Hydrolase</keyword>
<evidence type="ECO:0000313" key="4">
    <source>
        <dbReference type="Proteomes" id="UP000237105"/>
    </source>
</evidence>
<dbReference type="AlphaFoldDB" id="A0A2P5DCZ2"/>
<dbReference type="Pfam" id="PF07859">
    <property type="entry name" value="Abhydrolase_3"/>
    <property type="match status" value="1"/>
</dbReference>
<dbReference type="Proteomes" id="UP000237105">
    <property type="component" value="Unassembled WGS sequence"/>
</dbReference>
<dbReference type="Gene3D" id="3.40.50.1820">
    <property type="entry name" value="alpha/beta hydrolase"/>
    <property type="match status" value="2"/>
</dbReference>
<keyword evidence="4" id="KW-1185">Reference proteome</keyword>